<dbReference type="Pfam" id="PF04186">
    <property type="entry name" value="FxsA"/>
    <property type="match status" value="1"/>
</dbReference>
<proteinExistence type="predicted"/>
<dbReference type="PANTHER" id="PTHR35335">
    <property type="entry name" value="UPF0716 PROTEIN FXSA"/>
    <property type="match status" value="1"/>
</dbReference>
<feature type="transmembrane region" description="Helical" evidence="1">
    <location>
        <begin position="9"/>
        <end position="27"/>
    </location>
</feature>
<accession>A0ABU5YEJ0</accession>
<dbReference type="NCBIfam" id="NF008528">
    <property type="entry name" value="PRK11463.1-2"/>
    <property type="match status" value="1"/>
</dbReference>
<keyword evidence="1" id="KW-0472">Membrane</keyword>
<feature type="transmembrane region" description="Helical" evidence="1">
    <location>
        <begin position="106"/>
        <end position="127"/>
    </location>
</feature>
<gene>
    <name evidence="2" type="ORF">KV112_01760</name>
</gene>
<keyword evidence="3" id="KW-1185">Reference proteome</keyword>
<dbReference type="InterPro" id="IPR007313">
    <property type="entry name" value="FxsA"/>
</dbReference>
<feature type="transmembrane region" description="Helical" evidence="1">
    <location>
        <begin position="72"/>
        <end position="94"/>
    </location>
</feature>
<keyword evidence="1" id="KW-1133">Transmembrane helix</keyword>
<name>A0ABU5YEJ0_9MYCO</name>
<evidence type="ECO:0000313" key="3">
    <source>
        <dbReference type="Proteomes" id="UP001299046"/>
    </source>
</evidence>
<protein>
    <submittedName>
        <fullName evidence="2">FxsA family protein</fullName>
    </submittedName>
</protein>
<dbReference type="EMBL" id="JAYJJT010000002">
    <property type="protein sequence ID" value="MEB3048469.1"/>
    <property type="molecule type" value="Genomic_DNA"/>
</dbReference>
<feature type="transmembrane region" description="Helical" evidence="1">
    <location>
        <begin position="33"/>
        <end position="51"/>
    </location>
</feature>
<comment type="caution">
    <text evidence="2">The sequence shown here is derived from an EMBL/GenBank/DDBJ whole genome shotgun (WGS) entry which is preliminary data.</text>
</comment>
<keyword evidence="1" id="KW-0812">Transmembrane</keyword>
<evidence type="ECO:0000256" key="1">
    <source>
        <dbReference type="SAM" id="Phobius"/>
    </source>
</evidence>
<reference evidence="2 3" key="1">
    <citation type="submission" date="2023-12" db="EMBL/GenBank/DDBJ databases">
        <title>Description of new species of Mycobacterium terrae complex isolated from sewage at the Sao Paulo Zoological Park Foundation in Brazil.</title>
        <authorList>
            <person name="Romagnoli C.L."/>
            <person name="Conceicao E.C."/>
            <person name="Machado E."/>
            <person name="Barreto L.B.P.F."/>
            <person name="Sharma A."/>
            <person name="Silva N.M."/>
            <person name="Marques L.E."/>
            <person name="Juliana M.A."/>
            <person name="Lourenco M.C.S."/>
            <person name="Digiampietri L.A."/>
            <person name="Suffys P.N."/>
            <person name="Viana-Niero C."/>
        </authorList>
    </citation>
    <scope>NUCLEOTIDE SEQUENCE [LARGE SCALE GENOMIC DNA]</scope>
    <source>
        <strain evidence="2 3">MYC123</strain>
    </source>
</reference>
<dbReference type="RefSeq" id="WP_224860318.1">
    <property type="nucleotide sequence ID" value="NZ_JAYJJT010000002.1"/>
</dbReference>
<evidence type="ECO:0000313" key="2">
    <source>
        <dbReference type="EMBL" id="MEB3048469.1"/>
    </source>
</evidence>
<sequence length="162" mass="16587">MASAVLRMFLAYALVETAAVAALIWVVGFGWTVLGLLVAFVAGLALSAGQVRHQVRRLRSGAGRGALTDGGLVAAGTLLVAVPGPVTTLLGLGLLAPATRSAARPLLVSAATIGLGRYTPLLSAATVGRRWYAGRRAARRDDYIDAEVVSVVEVNQPALSAG</sequence>
<dbReference type="PANTHER" id="PTHR35335:SF1">
    <property type="entry name" value="UPF0716 PROTEIN FXSA"/>
    <property type="match status" value="1"/>
</dbReference>
<dbReference type="Proteomes" id="UP001299046">
    <property type="component" value="Unassembled WGS sequence"/>
</dbReference>
<organism evidence="2 3">
    <name type="scientific">[Mycobacterium] zoologicum</name>
    <dbReference type="NCBI Taxonomy" id="2872311"/>
    <lineage>
        <taxon>Bacteria</taxon>
        <taxon>Bacillati</taxon>
        <taxon>Actinomycetota</taxon>
        <taxon>Actinomycetes</taxon>
        <taxon>Mycobacteriales</taxon>
        <taxon>Mycobacteriaceae</taxon>
        <taxon>Mycolicibacter</taxon>
    </lineage>
</organism>